<evidence type="ECO:0000256" key="5">
    <source>
        <dbReference type="ARBA" id="ARBA00023002"/>
    </source>
</evidence>
<dbReference type="PANTHER" id="PTHR43303:SF4">
    <property type="entry name" value="NADPH DEHYDROGENASE C23G7.10C-RELATED"/>
    <property type="match status" value="1"/>
</dbReference>
<dbReference type="STRING" id="395494.Galf_0091"/>
<reference evidence="7 8" key="1">
    <citation type="submission" date="2010-08" db="EMBL/GenBank/DDBJ databases">
        <title>Complete sequence of Gallionella capsiferriformans ES-2.</title>
        <authorList>
            <consortium name="US DOE Joint Genome Institute"/>
            <person name="Lucas S."/>
            <person name="Copeland A."/>
            <person name="Lapidus A."/>
            <person name="Cheng J.-F."/>
            <person name="Bruce D."/>
            <person name="Goodwin L."/>
            <person name="Pitluck S."/>
            <person name="Chertkov O."/>
            <person name="Davenport K.W."/>
            <person name="Detter J.C."/>
            <person name="Han C."/>
            <person name="Tapia R."/>
            <person name="Land M."/>
            <person name="Hauser L."/>
            <person name="Chang Y.-J."/>
            <person name="Jeffries C."/>
            <person name="Kyrpides N."/>
            <person name="Ivanova N."/>
            <person name="Mikhailova N."/>
            <person name="Shelobolina E.S."/>
            <person name="Picardal F."/>
            <person name="Roden E."/>
            <person name="Emerson D."/>
            <person name="Woyke T."/>
        </authorList>
    </citation>
    <scope>NUCLEOTIDE SEQUENCE [LARGE SCALE GENOMIC DNA]</scope>
    <source>
        <strain evidence="7 8">ES-2</strain>
    </source>
</reference>
<dbReference type="eggNOG" id="COG1902">
    <property type="taxonomic scope" value="Bacteria"/>
</dbReference>
<dbReference type="Proteomes" id="UP000001235">
    <property type="component" value="Chromosome"/>
</dbReference>
<dbReference type="PANTHER" id="PTHR43303">
    <property type="entry name" value="NADPH DEHYDROGENASE C23G7.10C-RELATED"/>
    <property type="match status" value="1"/>
</dbReference>
<dbReference type="SUPFAM" id="SSF51395">
    <property type="entry name" value="FMN-linked oxidoreductases"/>
    <property type="match status" value="1"/>
</dbReference>
<name>D9SI79_GALCS</name>
<dbReference type="Pfam" id="PF00724">
    <property type="entry name" value="Oxidored_FMN"/>
    <property type="match status" value="1"/>
</dbReference>
<dbReference type="InterPro" id="IPR044152">
    <property type="entry name" value="YqjM-like"/>
</dbReference>
<proteinExistence type="predicted"/>
<evidence type="ECO:0000256" key="3">
    <source>
        <dbReference type="ARBA" id="ARBA00022643"/>
    </source>
</evidence>
<protein>
    <submittedName>
        <fullName evidence="7">NADH:flavin oxidoreductase/NADH oxidase</fullName>
    </submittedName>
</protein>
<dbReference type="KEGG" id="gca:Galf_0091"/>
<dbReference type="GO" id="GO:0003959">
    <property type="term" value="F:NADPH dehydrogenase activity"/>
    <property type="evidence" value="ECO:0007669"/>
    <property type="project" value="InterPro"/>
</dbReference>
<dbReference type="Gene3D" id="3.20.20.70">
    <property type="entry name" value="Aldolase class I"/>
    <property type="match status" value="1"/>
</dbReference>
<evidence type="ECO:0000256" key="2">
    <source>
        <dbReference type="ARBA" id="ARBA00022630"/>
    </source>
</evidence>
<dbReference type="GO" id="GO:0010181">
    <property type="term" value="F:FMN binding"/>
    <property type="evidence" value="ECO:0007669"/>
    <property type="project" value="InterPro"/>
</dbReference>
<dbReference type="CDD" id="cd02932">
    <property type="entry name" value="OYE_YqiM_FMN"/>
    <property type="match status" value="1"/>
</dbReference>
<dbReference type="OrthoDB" id="8985337at2"/>
<evidence type="ECO:0000313" key="8">
    <source>
        <dbReference type="Proteomes" id="UP000001235"/>
    </source>
</evidence>
<keyword evidence="3" id="KW-0288">FMN</keyword>
<comment type="cofactor">
    <cofactor evidence="1">
        <name>FMN</name>
        <dbReference type="ChEBI" id="CHEBI:58210"/>
    </cofactor>
</comment>
<evidence type="ECO:0000313" key="7">
    <source>
        <dbReference type="EMBL" id="ADL54136.1"/>
    </source>
</evidence>
<keyword evidence="2" id="KW-0285">Flavoprotein</keyword>
<evidence type="ECO:0000256" key="1">
    <source>
        <dbReference type="ARBA" id="ARBA00001917"/>
    </source>
</evidence>
<gene>
    <name evidence="7" type="ordered locus">Galf_0091</name>
</gene>
<keyword evidence="8" id="KW-1185">Reference proteome</keyword>
<keyword evidence="5" id="KW-0560">Oxidoreductase</keyword>
<evidence type="ECO:0000259" key="6">
    <source>
        <dbReference type="Pfam" id="PF00724"/>
    </source>
</evidence>
<sequence>MTHLFEPLKLRNLTLKNRIGIPPMCQYSAQDGIASDWHFVHYGSLAAGGAALMIVEATAVSPEGRISPGDLGLWDDKQIEPLARIAQFSKTQGCVPALQLAHAGRKASVTLGWQAQHTLTEDEGGWPVIAPSPVSFGDGYAIPCELDETGINQVIEQFVAAAQRALAAGFEAVEIHAAHGYLLHQFLSPLSNLRTDRYGGSFENRSRLVREIVSAVRLVWPDHLPLLVRLSATDWMEGGWNADETVALCQQLKTLGVDLIDVSTAGLIPAAIVPAAAGFQVEFAARVRNEAFIPSAAVGLITSPEQADQIIRTGRADLVLLGREMLRNHQWPLNAATALGQTISWPVQYLRAAPPGTMAR</sequence>
<keyword evidence="4" id="KW-0521">NADP</keyword>
<feature type="domain" description="NADH:flavin oxidoreductase/NADH oxidase N-terminal" evidence="6">
    <location>
        <begin position="4"/>
        <end position="336"/>
    </location>
</feature>
<dbReference type="GO" id="GO:0050661">
    <property type="term" value="F:NADP binding"/>
    <property type="evidence" value="ECO:0007669"/>
    <property type="project" value="InterPro"/>
</dbReference>
<dbReference type="RefSeq" id="WP_013292079.1">
    <property type="nucleotide sequence ID" value="NC_014394.1"/>
</dbReference>
<dbReference type="InterPro" id="IPR013785">
    <property type="entry name" value="Aldolase_TIM"/>
</dbReference>
<dbReference type="EMBL" id="CP002159">
    <property type="protein sequence ID" value="ADL54136.1"/>
    <property type="molecule type" value="Genomic_DNA"/>
</dbReference>
<organism evidence="7 8">
    <name type="scientific">Gallionella capsiferriformans (strain ES-2)</name>
    <name type="common">Gallionella ferruginea capsiferriformans (strain ES-2)</name>
    <dbReference type="NCBI Taxonomy" id="395494"/>
    <lineage>
        <taxon>Bacteria</taxon>
        <taxon>Pseudomonadati</taxon>
        <taxon>Pseudomonadota</taxon>
        <taxon>Betaproteobacteria</taxon>
        <taxon>Nitrosomonadales</taxon>
        <taxon>Gallionellaceae</taxon>
        <taxon>Gallionella</taxon>
    </lineage>
</organism>
<dbReference type="HOGENOM" id="CLU_012153_2_0_4"/>
<accession>D9SI79</accession>
<dbReference type="AlphaFoldDB" id="D9SI79"/>
<evidence type="ECO:0000256" key="4">
    <source>
        <dbReference type="ARBA" id="ARBA00022857"/>
    </source>
</evidence>
<dbReference type="InterPro" id="IPR001155">
    <property type="entry name" value="OxRdtase_FMN_N"/>
</dbReference>